<organism evidence="8 9">
    <name type="scientific">Paludisphaera borealis</name>
    <dbReference type="NCBI Taxonomy" id="1387353"/>
    <lineage>
        <taxon>Bacteria</taxon>
        <taxon>Pseudomonadati</taxon>
        <taxon>Planctomycetota</taxon>
        <taxon>Planctomycetia</taxon>
        <taxon>Isosphaerales</taxon>
        <taxon>Isosphaeraceae</taxon>
        <taxon>Paludisphaera</taxon>
    </lineage>
</organism>
<dbReference type="Gene3D" id="3.30.200.20">
    <property type="entry name" value="Phosphorylase Kinase, domain 1"/>
    <property type="match status" value="1"/>
</dbReference>
<dbReference type="InterPro" id="IPR000719">
    <property type="entry name" value="Prot_kinase_dom"/>
</dbReference>
<name>A0A1U7CYQ7_9BACT</name>
<evidence type="ECO:0000313" key="9">
    <source>
        <dbReference type="Proteomes" id="UP000186309"/>
    </source>
</evidence>
<keyword evidence="4 5" id="KW-0067">ATP-binding</keyword>
<dbReference type="Pfam" id="PF00498">
    <property type="entry name" value="FHA"/>
    <property type="match status" value="1"/>
</dbReference>
<evidence type="ECO:0000313" key="8">
    <source>
        <dbReference type="EMBL" id="APW64074.1"/>
    </source>
</evidence>
<dbReference type="EC" id="2.7.11.1" evidence="8"/>
<dbReference type="Gene3D" id="2.60.200.20">
    <property type="match status" value="1"/>
</dbReference>
<dbReference type="CDD" id="cd14014">
    <property type="entry name" value="STKc_PknB_like"/>
    <property type="match status" value="1"/>
</dbReference>
<dbReference type="InterPro" id="IPR008984">
    <property type="entry name" value="SMAD_FHA_dom_sf"/>
</dbReference>
<keyword evidence="2 5" id="KW-0547">Nucleotide-binding</keyword>
<dbReference type="PROSITE" id="PS00108">
    <property type="entry name" value="PROTEIN_KINASE_ST"/>
    <property type="match status" value="1"/>
</dbReference>
<keyword evidence="1 8" id="KW-0808">Transferase</keyword>
<evidence type="ECO:0000256" key="1">
    <source>
        <dbReference type="ARBA" id="ARBA00022679"/>
    </source>
</evidence>
<keyword evidence="3 8" id="KW-0418">Kinase</keyword>
<dbReference type="PANTHER" id="PTHR43289:SF6">
    <property type="entry name" value="SERINE_THREONINE-PROTEIN KINASE NEKL-3"/>
    <property type="match status" value="1"/>
</dbReference>
<dbReference type="GO" id="GO:0005524">
    <property type="term" value="F:ATP binding"/>
    <property type="evidence" value="ECO:0007669"/>
    <property type="project" value="UniProtKB-UniRule"/>
</dbReference>
<feature type="domain" description="Protein kinase" evidence="7">
    <location>
        <begin position="164"/>
        <end position="441"/>
    </location>
</feature>
<evidence type="ECO:0000256" key="5">
    <source>
        <dbReference type="PROSITE-ProRule" id="PRU10141"/>
    </source>
</evidence>
<sequence>MDLLLRVTSGPHAGEERRIDQSDVLVVGRSSRASFPMVQDVLLSRDHFQIEKHDLACHLIDLGSTNGTKVNGLRVERVLIREGDVITAGESAFEVVVFGSHPGSAVTRSCVGCGARLATRIDGDSRSEEKTGVLDAEAFATIDSGLCSECLAKRRRFPETHPDYLIEELVGEGGMGEVYRATQLSTNRRVAIKMLLVNGAPGDKAFNYFQREIRVLQGLLMPGGKCHPCIVEFYDIFQIDGHFQLVMEYVDGKNALAWAENQKQPLPVATVAQIGRQLLSALAYAHAKGYVHRDVKPSNILVMGPVHRPRIKLSDFGLAKSFADTNLFATMTRQGDVGGSTSFLSPDHIREFRDVKEPADIYSAGATLYYLLTNRYPYLGFDPRRADSYEIILQHPPVPLRAFRPDAPEELERILHKALEKQPRDRWKSAKAMGEALNELAAVTQA</sequence>
<protein>
    <submittedName>
        <fullName evidence="8">Serine/threonine-protein kinase PrkC</fullName>
        <ecNumber evidence="8">2.7.11.1</ecNumber>
    </submittedName>
</protein>
<dbReference type="SMART" id="SM00240">
    <property type="entry name" value="FHA"/>
    <property type="match status" value="1"/>
</dbReference>
<evidence type="ECO:0000256" key="4">
    <source>
        <dbReference type="ARBA" id="ARBA00022840"/>
    </source>
</evidence>
<dbReference type="STRING" id="1387353.BSF38_05664"/>
<dbReference type="Gene3D" id="1.10.510.10">
    <property type="entry name" value="Transferase(Phosphotransferase) domain 1"/>
    <property type="match status" value="1"/>
</dbReference>
<dbReference type="KEGG" id="pbor:BSF38_05664"/>
<dbReference type="SUPFAM" id="SSF56112">
    <property type="entry name" value="Protein kinase-like (PK-like)"/>
    <property type="match status" value="1"/>
</dbReference>
<dbReference type="InterPro" id="IPR017441">
    <property type="entry name" value="Protein_kinase_ATP_BS"/>
</dbReference>
<accession>A0A1U7CYQ7</accession>
<keyword evidence="9" id="KW-1185">Reference proteome</keyword>
<proteinExistence type="predicted"/>
<dbReference type="PANTHER" id="PTHR43289">
    <property type="entry name" value="MITOGEN-ACTIVATED PROTEIN KINASE KINASE KINASE 20-RELATED"/>
    <property type="match status" value="1"/>
</dbReference>
<dbReference type="CDD" id="cd00060">
    <property type="entry name" value="FHA"/>
    <property type="match status" value="1"/>
</dbReference>
<dbReference type="InterPro" id="IPR008271">
    <property type="entry name" value="Ser/Thr_kinase_AS"/>
</dbReference>
<evidence type="ECO:0000259" key="6">
    <source>
        <dbReference type="PROSITE" id="PS50006"/>
    </source>
</evidence>
<dbReference type="SMART" id="SM00220">
    <property type="entry name" value="S_TKc"/>
    <property type="match status" value="1"/>
</dbReference>
<dbReference type="Pfam" id="PF00069">
    <property type="entry name" value="Pkinase"/>
    <property type="match status" value="1"/>
</dbReference>
<evidence type="ECO:0000256" key="2">
    <source>
        <dbReference type="ARBA" id="ARBA00022741"/>
    </source>
</evidence>
<dbReference type="PROSITE" id="PS50006">
    <property type="entry name" value="FHA_DOMAIN"/>
    <property type="match status" value="1"/>
</dbReference>
<dbReference type="GO" id="GO:0004674">
    <property type="term" value="F:protein serine/threonine kinase activity"/>
    <property type="evidence" value="ECO:0007669"/>
    <property type="project" value="UniProtKB-EC"/>
</dbReference>
<dbReference type="RefSeq" id="WP_076350354.1">
    <property type="nucleotide sequence ID" value="NZ_CP019082.1"/>
</dbReference>
<feature type="domain" description="FHA" evidence="6">
    <location>
        <begin position="25"/>
        <end position="75"/>
    </location>
</feature>
<dbReference type="InterPro" id="IPR000253">
    <property type="entry name" value="FHA_dom"/>
</dbReference>
<dbReference type="AlphaFoldDB" id="A0A1U7CYQ7"/>
<dbReference type="PROSITE" id="PS50011">
    <property type="entry name" value="PROTEIN_KINASE_DOM"/>
    <property type="match status" value="1"/>
</dbReference>
<dbReference type="SUPFAM" id="SSF49879">
    <property type="entry name" value="SMAD/FHA domain"/>
    <property type="match status" value="1"/>
</dbReference>
<dbReference type="Proteomes" id="UP000186309">
    <property type="component" value="Chromosome"/>
</dbReference>
<dbReference type="InterPro" id="IPR011009">
    <property type="entry name" value="Kinase-like_dom_sf"/>
</dbReference>
<gene>
    <name evidence="8" type="primary">prkC_17</name>
    <name evidence="8" type="ORF">BSF38_05664</name>
</gene>
<reference evidence="9" key="1">
    <citation type="submission" date="2016-12" db="EMBL/GenBank/DDBJ databases">
        <title>Comparative genomics of four Isosphaeraceae planctomycetes: a common pool of plasmids and glycoside hydrolase genes.</title>
        <authorList>
            <person name="Ivanova A."/>
        </authorList>
    </citation>
    <scope>NUCLEOTIDE SEQUENCE [LARGE SCALE GENOMIC DNA]</scope>
    <source>
        <strain evidence="9">PX4</strain>
    </source>
</reference>
<evidence type="ECO:0000256" key="3">
    <source>
        <dbReference type="ARBA" id="ARBA00022777"/>
    </source>
</evidence>
<dbReference type="PROSITE" id="PS00107">
    <property type="entry name" value="PROTEIN_KINASE_ATP"/>
    <property type="match status" value="1"/>
</dbReference>
<dbReference type="EMBL" id="CP019082">
    <property type="protein sequence ID" value="APW64074.1"/>
    <property type="molecule type" value="Genomic_DNA"/>
</dbReference>
<dbReference type="OrthoDB" id="6111975at2"/>
<feature type="binding site" evidence="5">
    <location>
        <position position="193"/>
    </location>
    <ligand>
        <name>ATP</name>
        <dbReference type="ChEBI" id="CHEBI:30616"/>
    </ligand>
</feature>
<evidence type="ECO:0000259" key="7">
    <source>
        <dbReference type="PROSITE" id="PS50011"/>
    </source>
</evidence>